<keyword evidence="4" id="KW-1185">Reference proteome</keyword>
<evidence type="ECO:0000313" key="4">
    <source>
        <dbReference type="Proteomes" id="UP000291088"/>
    </source>
</evidence>
<proteinExistence type="predicted"/>
<feature type="domain" description="Lysozyme inhibitor LprI-like N-terminal" evidence="2">
    <location>
        <begin position="63"/>
        <end position="145"/>
    </location>
</feature>
<dbReference type="AlphaFoldDB" id="A0A4Q2TEP9"/>
<evidence type="ECO:0000256" key="1">
    <source>
        <dbReference type="SAM" id="SignalP"/>
    </source>
</evidence>
<evidence type="ECO:0000313" key="3">
    <source>
        <dbReference type="EMBL" id="RYC15703.1"/>
    </source>
</evidence>
<dbReference type="Gene3D" id="1.20.1270.180">
    <property type="match status" value="1"/>
</dbReference>
<feature type="chain" id="PRO_5020260730" evidence="1">
    <location>
        <begin position="18"/>
        <end position="157"/>
    </location>
</feature>
<reference evidence="3 4" key="1">
    <citation type="submission" date="2019-01" db="EMBL/GenBank/DDBJ databases">
        <authorList>
            <person name="Deng T."/>
        </authorList>
    </citation>
    <scope>NUCLEOTIDE SEQUENCE [LARGE SCALE GENOMIC DNA]</scope>
    <source>
        <strain evidence="3 4">F8825</strain>
    </source>
</reference>
<sequence length="157" mass="16666">MRYLLALPFFLAAPVAASDRSELAAEEIASCLGAAAAGGARDCIGTIASACQKGVNGGDKGSPADCLNKEAEAWMAVAENRLEALRKRLKPALVDAVEASQRAFTAYRTAQCDATGEFFSQYSGTASTGWQATCLRDTAAQRAISLDDWAMRMEDFE</sequence>
<dbReference type="RefSeq" id="WP_129331638.1">
    <property type="nucleotide sequence ID" value="NZ_SDVB01000191.1"/>
</dbReference>
<keyword evidence="1" id="KW-0732">Signal</keyword>
<dbReference type="OrthoDB" id="7340239at2"/>
<dbReference type="InterPro" id="IPR009739">
    <property type="entry name" value="LprI-like_N"/>
</dbReference>
<dbReference type="EMBL" id="SDVB01000191">
    <property type="protein sequence ID" value="RYC15703.1"/>
    <property type="molecule type" value="Genomic_DNA"/>
</dbReference>
<feature type="signal peptide" evidence="1">
    <location>
        <begin position="1"/>
        <end position="17"/>
    </location>
</feature>
<comment type="caution">
    <text evidence="3">The sequence shown here is derived from an EMBL/GenBank/DDBJ whole genome shotgun (WGS) entry which is preliminary data.</text>
</comment>
<gene>
    <name evidence="3" type="ORF">EUU22_08775</name>
</gene>
<accession>A0A4Q2TEP9</accession>
<name>A0A4Q2TEP9_9HYPH</name>
<protein>
    <submittedName>
        <fullName evidence="3">DUF1311 domain-containing protein</fullName>
    </submittedName>
</protein>
<organism evidence="3 4">
    <name type="scientific">Ciceribacter ferrooxidans</name>
    <dbReference type="NCBI Taxonomy" id="2509717"/>
    <lineage>
        <taxon>Bacteria</taxon>
        <taxon>Pseudomonadati</taxon>
        <taxon>Pseudomonadota</taxon>
        <taxon>Alphaproteobacteria</taxon>
        <taxon>Hyphomicrobiales</taxon>
        <taxon>Rhizobiaceae</taxon>
        <taxon>Ciceribacter</taxon>
    </lineage>
</organism>
<evidence type="ECO:0000259" key="2">
    <source>
        <dbReference type="Pfam" id="PF07007"/>
    </source>
</evidence>
<dbReference type="Proteomes" id="UP000291088">
    <property type="component" value="Unassembled WGS sequence"/>
</dbReference>
<dbReference type="Pfam" id="PF07007">
    <property type="entry name" value="LprI"/>
    <property type="match status" value="1"/>
</dbReference>